<sequence length="106" mass="11510">MSSKEQAARTVPWQYDLFPCESTIGGVNGLRVLPVSNQSIGLQWTRSCVPSLCVIRLCSCLRLESVASVGLDESDAVQADHLLEIDVLASLVSIDILKPKTKVRAL</sequence>
<dbReference type="AlphaFoldDB" id="A0A0C9X9L8"/>
<accession>A0A0C9X9L8</accession>
<evidence type="ECO:0000313" key="1">
    <source>
        <dbReference type="EMBL" id="KIK01696.1"/>
    </source>
</evidence>
<name>A0A0C9X9L8_9AGAR</name>
<gene>
    <name evidence="1" type="ORF">K443DRAFT_553243</name>
</gene>
<organism evidence="1 2">
    <name type="scientific">Laccaria amethystina LaAM-08-1</name>
    <dbReference type="NCBI Taxonomy" id="1095629"/>
    <lineage>
        <taxon>Eukaryota</taxon>
        <taxon>Fungi</taxon>
        <taxon>Dikarya</taxon>
        <taxon>Basidiomycota</taxon>
        <taxon>Agaricomycotina</taxon>
        <taxon>Agaricomycetes</taxon>
        <taxon>Agaricomycetidae</taxon>
        <taxon>Agaricales</taxon>
        <taxon>Agaricineae</taxon>
        <taxon>Hydnangiaceae</taxon>
        <taxon>Laccaria</taxon>
    </lineage>
</organism>
<proteinExistence type="predicted"/>
<dbReference type="EMBL" id="KN838603">
    <property type="protein sequence ID" value="KIK01696.1"/>
    <property type="molecule type" value="Genomic_DNA"/>
</dbReference>
<evidence type="ECO:0000313" key="2">
    <source>
        <dbReference type="Proteomes" id="UP000054477"/>
    </source>
</evidence>
<keyword evidence="2" id="KW-1185">Reference proteome</keyword>
<reference evidence="2" key="2">
    <citation type="submission" date="2015-01" db="EMBL/GenBank/DDBJ databases">
        <title>Evolutionary Origins and Diversification of the Mycorrhizal Mutualists.</title>
        <authorList>
            <consortium name="DOE Joint Genome Institute"/>
            <consortium name="Mycorrhizal Genomics Consortium"/>
            <person name="Kohler A."/>
            <person name="Kuo A."/>
            <person name="Nagy L.G."/>
            <person name="Floudas D."/>
            <person name="Copeland A."/>
            <person name="Barry K.W."/>
            <person name="Cichocki N."/>
            <person name="Veneault-Fourrey C."/>
            <person name="LaButti K."/>
            <person name="Lindquist E.A."/>
            <person name="Lipzen A."/>
            <person name="Lundell T."/>
            <person name="Morin E."/>
            <person name="Murat C."/>
            <person name="Riley R."/>
            <person name="Ohm R."/>
            <person name="Sun H."/>
            <person name="Tunlid A."/>
            <person name="Henrissat B."/>
            <person name="Grigoriev I.V."/>
            <person name="Hibbett D.S."/>
            <person name="Martin F."/>
        </authorList>
    </citation>
    <scope>NUCLEOTIDE SEQUENCE [LARGE SCALE GENOMIC DNA]</scope>
    <source>
        <strain evidence="2">LaAM-08-1</strain>
    </source>
</reference>
<protein>
    <submittedName>
        <fullName evidence="1">Uncharacterized protein</fullName>
    </submittedName>
</protein>
<dbReference type="Proteomes" id="UP000054477">
    <property type="component" value="Unassembled WGS sequence"/>
</dbReference>
<reference evidence="1 2" key="1">
    <citation type="submission" date="2014-04" db="EMBL/GenBank/DDBJ databases">
        <authorList>
            <consortium name="DOE Joint Genome Institute"/>
            <person name="Kuo A."/>
            <person name="Kohler A."/>
            <person name="Nagy L.G."/>
            <person name="Floudas D."/>
            <person name="Copeland A."/>
            <person name="Barry K.W."/>
            <person name="Cichocki N."/>
            <person name="Veneault-Fourrey C."/>
            <person name="LaButti K."/>
            <person name="Lindquist E.A."/>
            <person name="Lipzen A."/>
            <person name="Lundell T."/>
            <person name="Morin E."/>
            <person name="Murat C."/>
            <person name="Sun H."/>
            <person name="Tunlid A."/>
            <person name="Henrissat B."/>
            <person name="Grigoriev I.V."/>
            <person name="Hibbett D.S."/>
            <person name="Martin F."/>
            <person name="Nordberg H.P."/>
            <person name="Cantor M.N."/>
            <person name="Hua S.X."/>
        </authorList>
    </citation>
    <scope>NUCLEOTIDE SEQUENCE [LARGE SCALE GENOMIC DNA]</scope>
    <source>
        <strain evidence="1 2">LaAM-08-1</strain>
    </source>
</reference>
<dbReference type="HOGENOM" id="CLU_2223701_0_0_1"/>